<proteinExistence type="predicted"/>
<dbReference type="CDD" id="cd00090">
    <property type="entry name" value="HTH_ARSR"/>
    <property type="match status" value="1"/>
</dbReference>
<dbReference type="STRING" id="1508404.JMA_26400"/>
<organism evidence="5 6">
    <name type="scientific">Jeotgalibacillus malaysiensis</name>
    <dbReference type="NCBI Taxonomy" id="1508404"/>
    <lineage>
        <taxon>Bacteria</taxon>
        <taxon>Bacillati</taxon>
        <taxon>Bacillota</taxon>
        <taxon>Bacilli</taxon>
        <taxon>Bacillales</taxon>
        <taxon>Caryophanaceae</taxon>
        <taxon>Jeotgalibacillus</taxon>
    </lineage>
</organism>
<dbReference type="InterPro" id="IPR051011">
    <property type="entry name" value="Metal_resp_trans_reg"/>
</dbReference>
<dbReference type="SUPFAM" id="SSF46785">
    <property type="entry name" value="Winged helix' DNA-binding domain"/>
    <property type="match status" value="1"/>
</dbReference>
<dbReference type="PROSITE" id="PS50987">
    <property type="entry name" value="HTH_ARSR_2"/>
    <property type="match status" value="1"/>
</dbReference>
<dbReference type="HOGENOM" id="CLU_097806_8_1_9"/>
<dbReference type="PANTHER" id="PTHR43132:SF6">
    <property type="entry name" value="HTH-TYPE TRANSCRIPTIONAL REPRESSOR CZRA"/>
    <property type="match status" value="1"/>
</dbReference>
<dbReference type="OrthoDB" id="9799175at2"/>
<dbReference type="Proteomes" id="UP000031449">
    <property type="component" value="Chromosome"/>
</dbReference>
<dbReference type="NCBIfam" id="NF033788">
    <property type="entry name" value="HTH_metalloreg"/>
    <property type="match status" value="1"/>
</dbReference>
<dbReference type="EMBL" id="CP009416">
    <property type="protein sequence ID" value="AJD91957.1"/>
    <property type="molecule type" value="Genomic_DNA"/>
</dbReference>
<dbReference type="InterPro" id="IPR001845">
    <property type="entry name" value="HTH_ArsR_DNA-bd_dom"/>
</dbReference>
<reference evidence="5 6" key="1">
    <citation type="submission" date="2014-08" db="EMBL/GenBank/DDBJ databases">
        <title>Complete genome of a marine bacteria Jeotgalibacillus malaysiensis.</title>
        <authorList>
            <person name="Yaakop A.S."/>
            <person name="Chan K.-G."/>
            <person name="Goh K.M."/>
        </authorList>
    </citation>
    <scope>NUCLEOTIDE SEQUENCE [LARGE SCALE GENOMIC DNA]</scope>
    <source>
        <strain evidence="5 6">D5</strain>
    </source>
</reference>
<dbReference type="GO" id="GO:0003700">
    <property type="term" value="F:DNA-binding transcription factor activity"/>
    <property type="evidence" value="ECO:0007669"/>
    <property type="project" value="InterPro"/>
</dbReference>
<evidence type="ECO:0000256" key="3">
    <source>
        <dbReference type="ARBA" id="ARBA00023163"/>
    </source>
</evidence>
<keyword evidence="3" id="KW-0804">Transcription</keyword>
<dbReference type="Gene3D" id="1.10.10.10">
    <property type="entry name" value="Winged helix-like DNA-binding domain superfamily/Winged helix DNA-binding domain"/>
    <property type="match status" value="1"/>
</dbReference>
<dbReference type="GO" id="GO:0003677">
    <property type="term" value="F:DNA binding"/>
    <property type="evidence" value="ECO:0007669"/>
    <property type="project" value="UniProtKB-KW"/>
</dbReference>
<keyword evidence="1" id="KW-0805">Transcription regulation</keyword>
<dbReference type="BioCyc" id="JESP1508404:G14D9-11920-MONOMER"/>
<accession>A0A0B5ATC0</accession>
<evidence type="ECO:0000313" key="5">
    <source>
        <dbReference type="EMBL" id="AJD91957.1"/>
    </source>
</evidence>
<keyword evidence="6" id="KW-1185">Reference proteome</keyword>
<evidence type="ECO:0000256" key="1">
    <source>
        <dbReference type="ARBA" id="ARBA00023015"/>
    </source>
</evidence>
<dbReference type="PRINTS" id="PR00778">
    <property type="entry name" value="HTHARSR"/>
</dbReference>
<dbReference type="Pfam" id="PF01022">
    <property type="entry name" value="HTH_5"/>
    <property type="match status" value="1"/>
</dbReference>
<gene>
    <name evidence="5" type="ORF">JMA_26400</name>
</gene>
<dbReference type="PANTHER" id="PTHR43132">
    <property type="entry name" value="ARSENICAL RESISTANCE OPERON REPRESSOR ARSR-RELATED"/>
    <property type="match status" value="1"/>
</dbReference>
<dbReference type="InterPro" id="IPR036388">
    <property type="entry name" value="WH-like_DNA-bd_sf"/>
</dbReference>
<dbReference type="KEGG" id="jeo:JMA_26400"/>
<dbReference type="InterPro" id="IPR036390">
    <property type="entry name" value="WH_DNA-bd_sf"/>
</dbReference>
<evidence type="ECO:0000256" key="2">
    <source>
        <dbReference type="ARBA" id="ARBA00023125"/>
    </source>
</evidence>
<dbReference type="InterPro" id="IPR011991">
    <property type="entry name" value="ArsR-like_HTH"/>
</dbReference>
<sequence>MGEQAEKAFRDCIPLFQALSDPYRQDIILMLSDTDSMTVNELTDKLPLSRPAVSHHLKILREQGILKMEQHGTQRNYSLAFEGALETLKHLIITVEDRCY</sequence>
<name>A0A0B5ATC0_9BACL</name>
<protein>
    <submittedName>
        <fullName evidence="5">ArsR family transcriptional regulator</fullName>
    </submittedName>
</protein>
<evidence type="ECO:0000313" key="6">
    <source>
        <dbReference type="Proteomes" id="UP000031449"/>
    </source>
</evidence>
<evidence type="ECO:0000259" key="4">
    <source>
        <dbReference type="PROSITE" id="PS50987"/>
    </source>
</evidence>
<feature type="domain" description="HTH arsR-type" evidence="4">
    <location>
        <begin position="4"/>
        <end position="99"/>
    </location>
</feature>
<dbReference type="SMART" id="SM00418">
    <property type="entry name" value="HTH_ARSR"/>
    <property type="match status" value="1"/>
</dbReference>
<dbReference type="AlphaFoldDB" id="A0A0B5ATC0"/>
<keyword evidence="2" id="KW-0238">DNA-binding</keyword>